<reference evidence="1 2" key="1">
    <citation type="submission" date="2015-09" db="EMBL/GenBank/DDBJ databases">
        <title>Sorangium comparison.</title>
        <authorList>
            <person name="Zaburannyi N."/>
            <person name="Bunk B."/>
            <person name="Overmann J."/>
            <person name="Mueller R."/>
        </authorList>
    </citation>
    <scope>NUCLEOTIDE SEQUENCE [LARGE SCALE GENOMIC DNA]</scope>
    <source>
        <strain evidence="1 2">So ce26</strain>
    </source>
</reference>
<name>A0A2L0F842_SORCE</name>
<accession>A0A2L0F842</accession>
<protein>
    <recommendedName>
        <fullName evidence="3">MalT-like TPR region domain-containing protein</fullName>
    </recommendedName>
</protein>
<proteinExistence type="predicted"/>
<dbReference type="Proteomes" id="UP000238348">
    <property type="component" value="Chromosome"/>
</dbReference>
<evidence type="ECO:0000313" key="2">
    <source>
        <dbReference type="Proteomes" id="UP000238348"/>
    </source>
</evidence>
<evidence type="ECO:0000313" key="1">
    <source>
        <dbReference type="EMBL" id="AUX47687.1"/>
    </source>
</evidence>
<dbReference type="RefSeq" id="WP_104985664.1">
    <property type="nucleotide sequence ID" value="NZ_CP012673.1"/>
</dbReference>
<dbReference type="AlphaFoldDB" id="A0A2L0F842"/>
<gene>
    <name evidence="1" type="ORF">SOCE26_092110</name>
</gene>
<organism evidence="1 2">
    <name type="scientific">Sorangium cellulosum</name>
    <name type="common">Polyangium cellulosum</name>
    <dbReference type="NCBI Taxonomy" id="56"/>
    <lineage>
        <taxon>Bacteria</taxon>
        <taxon>Pseudomonadati</taxon>
        <taxon>Myxococcota</taxon>
        <taxon>Polyangia</taxon>
        <taxon>Polyangiales</taxon>
        <taxon>Polyangiaceae</taxon>
        <taxon>Sorangium</taxon>
    </lineage>
</organism>
<dbReference type="EMBL" id="CP012673">
    <property type="protein sequence ID" value="AUX47687.1"/>
    <property type="molecule type" value="Genomic_DNA"/>
</dbReference>
<sequence>MRSLEPQAAWTLLHEAIRRRAPLVVLAPGGAAPLAAAWRGAAREAGVAWIEAPGVDASAPRPGEPFGFWLDCAGALDPARPRASWLEPVRRVYSDPCGPMLPDGNAVAFALLGQLSPLLRGPSVLALRGLERATDDDLVVLGFLARALGAAGVVLVVFDEAPRDDAGIERRLSRAGDLPLARIDAPAASPRPAPPPYRGPEGEAAGVALCAAGALHAGVAALSEALAAAPEPHAPGRAEVWLHLAMAALQTHAPEVALRAARSARAAAAVPSVRRRARRVHMAALRQAGQAEALRELGLAAYAEREAAPDAAERWWLHLDAALGCSMLDPEGRHEVLLDVIVAGRDVPEGCRATAHLWKAAHVFVHGRGAASAATLVAERERAAEAAALQERGLAGLEAMGDVTRALFVRARLGATLEIAGRPADAIAHLEVAAERARWCGERALAALATAEAVTTCAALGERARAESLFARERAASSPGERAGEGPRRVLLERRARAHLAIARGAPREARREAEALLAEARGLPPQHAQAAFAECCEAVYLLADAAALEGDGEAARALAGAGLRLAADAGPEDRPRLCARGALRVARLVKWNVRAGDHPA</sequence>
<evidence type="ECO:0008006" key="3">
    <source>
        <dbReference type="Google" id="ProtNLM"/>
    </source>
</evidence>